<evidence type="ECO:0000313" key="2">
    <source>
        <dbReference type="EMBL" id="CAK0832687.1"/>
    </source>
</evidence>
<feature type="compositionally biased region" description="Basic and acidic residues" evidence="1">
    <location>
        <begin position="208"/>
        <end position="218"/>
    </location>
</feature>
<feature type="compositionally biased region" description="Basic and acidic residues" evidence="1">
    <location>
        <begin position="1165"/>
        <end position="1189"/>
    </location>
</feature>
<feature type="region of interest" description="Disordered" evidence="1">
    <location>
        <begin position="429"/>
        <end position="464"/>
    </location>
</feature>
<gene>
    <name evidence="2" type="ORF">PCOR1329_LOCUS30637</name>
</gene>
<sequence length="1203" mass="126513">MPGSRRALGRGRGRAAPRVRAGEARATTAEPAACRRAGAAAVLTVRRAPRARRRRLGGTGTTRGRRAGGARGAGRRGGGLLQRRPRNAGLLAAGPGAAGEGRPRVPEVLLQSGTTWQPGSDSLCIFYSIRPAIQLSDLDCHAMIPERAWRLAASMLKAGVGAARAYLQRELGGRLRGAGRHRLRRPSMLAAALPEKAMHWVSAEGDEAGGHVHDHAAADDSVNGDGENEAGDEADEADEAAARIPHRRAPEALRAVVEEAVRATLAAAADSACGGEVRALASDEETAALVQEKVTLKEFSVAQQERLVELELAREKLAESTAGQRFSLSSLTSALQVSLSDAAAAMPQTGSQYPAPASEPLPPALPAVAVGDHCEVVGKKGAIIRATEDLDSPEVATLLPGTRALVLELGKEGSRRARVRSLDPVAGVAAGPAAGEQSGGATSSTALRPRGAGEQTVRLADMSRDRSPQQYSLRFANGFAVRPEGWSIAPSAETQWLTPRGHPLLGIVHSTHRDVRVLGSNLNIIFCTQCGAWLRASGNLTDPLQKLCPGSAKAPPPLLALPPPAPGPPAPQPLAKPKATKRKASQAAVPMPKAKRVASPAVPKPKALMIEDAPMAVPQPKAPLMIEDAAAAVPKPKALLMIEDAAVAVPEPKAPLMIQDAPVIEPKAEVGASDQSSVAPLTPPVKPPAVGSPSPPGGSPSPASEDPYGGWMTNASGASSSTAASSVKKSLFHDKSSPTLSDMYSESSMGPAGVRTLVQRMKAVLPNLIVQARVTCGLPEPQLDLRDRARLVGGSLRVVLGWAAWAASFFVGRTDLPRREGAAPVGLLVEGDGTGQDGGAQRRFRAVCACYDDDVNLRRHHRVPLRQLCPGVWVPTTPDGEVETLDLSKHEVGPLGRAPPFPAWVQGQVCAFNGQTSEDIEALREEARGIALVMGVFAPAGAAGGVVPRGIVSDPGSPGFWRELESPLIGYPERLISRDAGGSALLSKEEGWVSVEDVQQADEARGGQVALVEAIARMNAVDFGDWLPWGSKGSPELLAAALVTGLTLTSYCGYWVSESRVSRYAAVAQEVRHALSQLHRAATYDLVGPSSRASLEHLGRRVLQIQRAGKRCPRHLSFEGLDLALSCPLDEVRGVVASKFDASVAKELKAQGFVLGQDLVYREEQVSEAKKCERQGDDRERDPRADTKGKVNPKPEAAVKDQG</sequence>
<dbReference type="EMBL" id="CAUYUJ010011836">
    <property type="protein sequence ID" value="CAK0832687.1"/>
    <property type="molecule type" value="Genomic_DNA"/>
</dbReference>
<evidence type="ECO:0000313" key="3">
    <source>
        <dbReference type="Proteomes" id="UP001189429"/>
    </source>
</evidence>
<feature type="region of interest" description="Disordered" evidence="1">
    <location>
        <begin position="555"/>
        <end position="600"/>
    </location>
</feature>
<protein>
    <submittedName>
        <fullName evidence="2">Uncharacterized protein</fullName>
    </submittedName>
</protein>
<name>A0ABN9SLK8_9DINO</name>
<feature type="region of interest" description="Disordered" evidence="1">
    <location>
        <begin position="208"/>
        <end position="245"/>
    </location>
</feature>
<dbReference type="Proteomes" id="UP001189429">
    <property type="component" value="Unassembled WGS sequence"/>
</dbReference>
<reference evidence="2" key="1">
    <citation type="submission" date="2023-10" db="EMBL/GenBank/DDBJ databases">
        <authorList>
            <person name="Chen Y."/>
            <person name="Shah S."/>
            <person name="Dougan E. K."/>
            <person name="Thang M."/>
            <person name="Chan C."/>
        </authorList>
    </citation>
    <scope>NUCLEOTIDE SEQUENCE [LARGE SCALE GENOMIC DNA]</scope>
</reference>
<feature type="region of interest" description="Disordered" evidence="1">
    <location>
        <begin position="1165"/>
        <end position="1203"/>
    </location>
</feature>
<feature type="compositionally biased region" description="Low complexity" evidence="1">
    <location>
        <begin position="18"/>
        <end position="32"/>
    </location>
</feature>
<comment type="caution">
    <text evidence="2">The sequence shown here is derived from an EMBL/GenBank/DDBJ whole genome shotgun (WGS) entry which is preliminary data.</text>
</comment>
<feature type="region of interest" description="Disordered" evidence="1">
    <location>
        <begin position="1"/>
        <end position="32"/>
    </location>
</feature>
<feature type="region of interest" description="Disordered" evidence="1">
    <location>
        <begin position="668"/>
        <end position="719"/>
    </location>
</feature>
<evidence type="ECO:0000256" key="1">
    <source>
        <dbReference type="SAM" id="MobiDB-lite"/>
    </source>
</evidence>
<accession>A0ABN9SLK8</accession>
<feature type="region of interest" description="Disordered" evidence="1">
    <location>
        <begin position="51"/>
        <end position="103"/>
    </location>
</feature>
<organism evidence="2 3">
    <name type="scientific">Prorocentrum cordatum</name>
    <dbReference type="NCBI Taxonomy" id="2364126"/>
    <lineage>
        <taxon>Eukaryota</taxon>
        <taxon>Sar</taxon>
        <taxon>Alveolata</taxon>
        <taxon>Dinophyceae</taxon>
        <taxon>Prorocentrales</taxon>
        <taxon>Prorocentraceae</taxon>
        <taxon>Prorocentrum</taxon>
    </lineage>
</organism>
<keyword evidence="3" id="KW-1185">Reference proteome</keyword>
<feature type="compositionally biased region" description="Gly residues" evidence="1">
    <location>
        <begin position="69"/>
        <end position="80"/>
    </location>
</feature>
<feature type="compositionally biased region" description="Basic residues" evidence="1">
    <location>
        <begin position="7"/>
        <end position="17"/>
    </location>
</feature>
<proteinExistence type="predicted"/>
<feature type="compositionally biased region" description="Acidic residues" evidence="1">
    <location>
        <begin position="226"/>
        <end position="239"/>
    </location>
</feature>
<feature type="compositionally biased region" description="Pro residues" evidence="1">
    <location>
        <begin position="555"/>
        <end position="574"/>
    </location>
</feature>